<evidence type="ECO:0000256" key="8">
    <source>
        <dbReference type="ARBA" id="ARBA00023157"/>
    </source>
</evidence>
<proteinExistence type="predicted"/>
<evidence type="ECO:0000256" key="11">
    <source>
        <dbReference type="SAM" id="Phobius"/>
    </source>
</evidence>
<dbReference type="InParanoid" id="G5BE02"/>
<dbReference type="InterPro" id="IPR033992">
    <property type="entry name" value="NKR-like_CTLD"/>
</dbReference>
<dbReference type="GO" id="GO:0030246">
    <property type="term" value="F:carbohydrate binding"/>
    <property type="evidence" value="ECO:0007669"/>
    <property type="project" value="UniProtKB-KW"/>
</dbReference>
<comment type="subcellular location">
    <subcellularLocation>
        <location evidence="1">Membrane</location>
        <topology evidence="1">Single-pass type II membrane protein</topology>
    </subcellularLocation>
</comment>
<gene>
    <name evidence="13" type="ORF">GW7_17762</name>
</gene>
<dbReference type="PROSITE" id="PS50041">
    <property type="entry name" value="C_TYPE_LECTIN_2"/>
    <property type="match status" value="1"/>
</dbReference>
<evidence type="ECO:0000256" key="5">
    <source>
        <dbReference type="ARBA" id="ARBA00022968"/>
    </source>
</evidence>
<dbReference type="Pfam" id="PF08391">
    <property type="entry name" value="Ly49"/>
    <property type="match status" value="1"/>
</dbReference>
<keyword evidence="7 11" id="KW-0472">Membrane</keyword>
<keyword evidence="2 11" id="KW-0812">Transmembrane</keyword>
<dbReference type="FunCoup" id="G5BE02">
    <property type="interactions" value="531"/>
</dbReference>
<dbReference type="SMART" id="SM00034">
    <property type="entry name" value="CLECT"/>
    <property type="match status" value="1"/>
</dbReference>
<accession>G5BE02</accession>
<evidence type="ECO:0000256" key="9">
    <source>
        <dbReference type="ARBA" id="ARBA00023170"/>
    </source>
</evidence>
<evidence type="ECO:0000256" key="2">
    <source>
        <dbReference type="ARBA" id="ARBA00022692"/>
    </source>
</evidence>
<keyword evidence="9" id="KW-0675">Receptor</keyword>
<keyword evidence="6 11" id="KW-1133">Transmembrane helix</keyword>
<dbReference type="Pfam" id="PF00059">
    <property type="entry name" value="Lectin_C"/>
    <property type="match status" value="1"/>
</dbReference>
<evidence type="ECO:0000256" key="3">
    <source>
        <dbReference type="ARBA" id="ARBA00022734"/>
    </source>
</evidence>
<sequence length="276" mass="31628">MSAEEVTYTTLRFLQSPSEAQNKLRPNATKGPREDDGKGFAVPWHLIAATLGIICLLLLMTVVVLVMEIFQEKNEKEKIRENLWQAQNDSSLKERLTNKTLEYDILKNEMHQKNTELELSSKKKCHRKNKTVSKPLQNKGKICEDDLTCCGVKCYYFIKESKDWNGCKLTCQDYGLSPVKIDDRDELDFLRLQLGQCYYWIGLSFDTGENRWKWTESGASPGINVRTMLPSSWEGKCAFLSATRISNIACSKTYNCICEKRMDGTFPASVCSEEER</sequence>
<dbReference type="PANTHER" id="PTHR46329">
    <property type="entry name" value="KILLER CELL LECTIN-LIKE RECEPTOR 2"/>
    <property type="match status" value="1"/>
</dbReference>
<evidence type="ECO:0000259" key="12">
    <source>
        <dbReference type="PROSITE" id="PS50041"/>
    </source>
</evidence>
<keyword evidence="8" id="KW-1015">Disulfide bond</keyword>
<protein>
    <submittedName>
        <fullName evidence="13">T-cell surface glycoprotein YE1/48</fullName>
    </submittedName>
</protein>
<feature type="domain" description="C-type lectin" evidence="12">
    <location>
        <begin position="150"/>
        <end position="259"/>
    </location>
</feature>
<dbReference type="GO" id="GO:0007155">
    <property type="term" value="P:cell adhesion"/>
    <property type="evidence" value="ECO:0007669"/>
    <property type="project" value="UniProtKB-KW"/>
</dbReference>
<feature type="transmembrane region" description="Helical" evidence="11">
    <location>
        <begin position="44"/>
        <end position="70"/>
    </location>
</feature>
<keyword evidence="4" id="KW-0130">Cell adhesion</keyword>
<keyword evidence="3" id="KW-0430">Lectin</keyword>
<dbReference type="Gene3D" id="3.10.100.10">
    <property type="entry name" value="Mannose-Binding Protein A, subunit A"/>
    <property type="match status" value="1"/>
</dbReference>
<evidence type="ECO:0000256" key="6">
    <source>
        <dbReference type="ARBA" id="ARBA00022989"/>
    </source>
</evidence>
<evidence type="ECO:0000313" key="13">
    <source>
        <dbReference type="EMBL" id="EHB07513.1"/>
    </source>
</evidence>
<keyword evidence="5" id="KW-0735">Signal-anchor</keyword>
<name>G5BE02_HETGA</name>
<dbReference type="PANTHER" id="PTHR46329:SF1">
    <property type="entry name" value="KILLER CELL LECTIN-LIKE RECEPTOR 2"/>
    <property type="match status" value="1"/>
</dbReference>
<dbReference type="InterPro" id="IPR013600">
    <property type="entry name" value="Ly49_N"/>
</dbReference>
<dbReference type="GO" id="GO:0005886">
    <property type="term" value="C:plasma membrane"/>
    <property type="evidence" value="ECO:0007669"/>
    <property type="project" value="UniProtKB-ARBA"/>
</dbReference>
<dbReference type="InterPro" id="IPR001304">
    <property type="entry name" value="C-type_lectin-like"/>
</dbReference>
<dbReference type="STRING" id="10181.G5BE02"/>
<evidence type="ECO:0000313" key="14">
    <source>
        <dbReference type="Proteomes" id="UP000006813"/>
    </source>
</evidence>
<dbReference type="EMBL" id="JH169785">
    <property type="protein sequence ID" value="EHB07513.1"/>
    <property type="molecule type" value="Genomic_DNA"/>
</dbReference>
<dbReference type="CDD" id="cd03593">
    <property type="entry name" value="CLECT_NK_receptors_like"/>
    <property type="match status" value="1"/>
</dbReference>
<evidence type="ECO:0000256" key="1">
    <source>
        <dbReference type="ARBA" id="ARBA00004606"/>
    </source>
</evidence>
<dbReference type="Proteomes" id="UP000006813">
    <property type="component" value="Unassembled WGS sequence"/>
</dbReference>
<dbReference type="InterPro" id="IPR016186">
    <property type="entry name" value="C-type_lectin-like/link_sf"/>
</dbReference>
<evidence type="ECO:0000256" key="4">
    <source>
        <dbReference type="ARBA" id="ARBA00022889"/>
    </source>
</evidence>
<keyword evidence="10" id="KW-0325">Glycoprotein</keyword>
<dbReference type="SUPFAM" id="SSF56436">
    <property type="entry name" value="C-type lectin-like"/>
    <property type="match status" value="1"/>
</dbReference>
<dbReference type="AlphaFoldDB" id="G5BE02"/>
<reference evidence="13 14" key="1">
    <citation type="journal article" date="2011" name="Nature">
        <title>Genome sequencing reveals insights into physiology and longevity of the naked mole rat.</title>
        <authorList>
            <person name="Kim E.B."/>
            <person name="Fang X."/>
            <person name="Fushan A.A."/>
            <person name="Huang Z."/>
            <person name="Lobanov A.V."/>
            <person name="Han L."/>
            <person name="Marino S.M."/>
            <person name="Sun X."/>
            <person name="Turanov A.A."/>
            <person name="Yang P."/>
            <person name="Yim S.H."/>
            <person name="Zhao X."/>
            <person name="Kasaikina M.V."/>
            <person name="Stoletzki N."/>
            <person name="Peng C."/>
            <person name="Polak P."/>
            <person name="Xiong Z."/>
            <person name="Kiezun A."/>
            <person name="Zhu Y."/>
            <person name="Chen Y."/>
            <person name="Kryukov G.V."/>
            <person name="Zhang Q."/>
            <person name="Peshkin L."/>
            <person name="Yang L."/>
            <person name="Bronson R.T."/>
            <person name="Buffenstein R."/>
            <person name="Wang B."/>
            <person name="Han C."/>
            <person name="Li Q."/>
            <person name="Chen L."/>
            <person name="Zhao W."/>
            <person name="Sunyaev S.R."/>
            <person name="Park T.J."/>
            <person name="Zhang G."/>
            <person name="Wang J."/>
            <person name="Gladyshev V.N."/>
        </authorList>
    </citation>
    <scope>NUCLEOTIDE SEQUENCE [LARGE SCALE GENOMIC DNA]</scope>
</reference>
<organism evidence="13 14">
    <name type="scientific">Heterocephalus glaber</name>
    <name type="common">Naked mole rat</name>
    <dbReference type="NCBI Taxonomy" id="10181"/>
    <lineage>
        <taxon>Eukaryota</taxon>
        <taxon>Metazoa</taxon>
        <taxon>Chordata</taxon>
        <taxon>Craniata</taxon>
        <taxon>Vertebrata</taxon>
        <taxon>Euteleostomi</taxon>
        <taxon>Mammalia</taxon>
        <taxon>Eutheria</taxon>
        <taxon>Euarchontoglires</taxon>
        <taxon>Glires</taxon>
        <taxon>Rodentia</taxon>
        <taxon>Hystricomorpha</taxon>
        <taxon>Bathyergidae</taxon>
        <taxon>Heterocephalus</taxon>
    </lineage>
</organism>
<dbReference type="InterPro" id="IPR052013">
    <property type="entry name" value="Mouse_KLRs"/>
</dbReference>
<evidence type="ECO:0000256" key="7">
    <source>
        <dbReference type="ARBA" id="ARBA00023136"/>
    </source>
</evidence>
<evidence type="ECO:0000256" key="10">
    <source>
        <dbReference type="ARBA" id="ARBA00023180"/>
    </source>
</evidence>
<dbReference type="eggNOG" id="KOG4297">
    <property type="taxonomic scope" value="Eukaryota"/>
</dbReference>
<dbReference type="InterPro" id="IPR016187">
    <property type="entry name" value="CTDL_fold"/>
</dbReference>